<comment type="caution">
    <text evidence="3">The sequence shown here is derived from an EMBL/GenBank/DDBJ whole genome shotgun (WGS) entry which is preliminary data.</text>
</comment>
<reference evidence="3 4" key="1">
    <citation type="submission" date="2024-03" db="EMBL/GenBank/DDBJ databases">
        <title>Adaptation during the transition from Ophiocordyceps entomopathogen to insect associate is accompanied by gene loss and intensified selection.</title>
        <authorList>
            <person name="Ward C.M."/>
            <person name="Onetto C.A."/>
            <person name="Borneman A.R."/>
        </authorList>
    </citation>
    <scope>NUCLEOTIDE SEQUENCE [LARGE SCALE GENOMIC DNA]</scope>
    <source>
        <strain evidence="3">AWRI1</strain>
        <tissue evidence="3">Single Adult Female</tissue>
    </source>
</reference>
<organism evidence="3 4">
    <name type="scientific">Parthenolecanium corni</name>
    <dbReference type="NCBI Taxonomy" id="536013"/>
    <lineage>
        <taxon>Eukaryota</taxon>
        <taxon>Metazoa</taxon>
        <taxon>Ecdysozoa</taxon>
        <taxon>Arthropoda</taxon>
        <taxon>Hexapoda</taxon>
        <taxon>Insecta</taxon>
        <taxon>Pterygota</taxon>
        <taxon>Neoptera</taxon>
        <taxon>Paraneoptera</taxon>
        <taxon>Hemiptera</taxon>
        <taxon>Sternorrhyncha</taxon>
        <taxon>Coccoidea</taxon>
        <taxon>Coccidae</taxon>
        <taxon>Parthenolecanium</taxon>
    </lineage>
</organism>
<dbReference type="AlphaFoldDB" id="A0AAN9TUR5"/>
<dbReference type="GO" id="GO:0016491">
    <property type="term" value="F:oxidoreductase activity"/>
    <property type="evidence" value="ECO:0007669"/>
    <property type="project" value="UniProtKB-KW"/>
</dbReference>
<dbReference type="SUPFAM" id="SSF51735">
    <property type="entry name" value="NAD(P)-binding Rossmann-fold domains"/>
    <property type="match status" value="1"/>
</dbReference>
<dbReference type="CDD" id="cd05327">
    <property type="entry name" value="retinol-DH_like_SDR_c_like"/>
    <property type="match status" value="1"/>
</dbReference>
<dbReference type="Gene3D" id="3.40.50.720">
    <property type="entry name" value="NAD(P)-binding Rossmann-like Domain"/>
    <property type="match status" value="1"/>
</dbReference>
<feature type="transmembrane region" description="Helical" evidence="2">
    <location>
        <begin position="13"/>
        <end position="32"/>
    </location>
</feature>
<sequence>MSWDKEDVPSWKVYAATLVSLFFGIILALILIRIYNYVTLKLCYSQTILRGKTVLITGANSGIGKETALDMARREARVIMACRNTDKAEQVQKEIIAQTKNTNVVVRKLDLSSMKSVRQFADEINRTESRLDILIHNAGMANTFGKKVTEDGLEVTMATNQYGPFLLTHLLIDLLKKSKPSRIVIVASELYKFARLNLNNPNPIEGLPAYLYYVSKYANIMFTLELARRLEGTGVTANCLHPGMVDSGIWRNVPFPLNIPIWLIVKTCFKTTKEGAQTTIYCAVSQALQCTNGKYFSECQETQLRSDVANELLGKKYWEICENLVQLKHNDPHI</sequence>
<name>A0AAN9TUR5_9HEMI</name>
<evidence type="ECO:0000256" key="2">
    <source>
        <dbReference type="SAM" id="Phobius"/>
    </source>
</evidence>
<dbReference type="InterPro" id="IPR036291">
    <property type="entry name" value="NAD(P)-bd_dom_sf"/>
</dbReference>
<evidence type="ECO:0008006" key="5">
    <source>
        <dbReference type="Google" id="ProtNLM"/>
    </source>
</evidence>
<dbReference type="Pfam" id="PF00106">
    <property type="entry name" value="adh_short"/>
    <property type="match status" value="1"/>
</dbReference>
<keyword evidence="1" id="KW-0560">Oxidoreductase</keyword>
<dbReference type="PRINTS" id="PR00081">
    <property type="entry name" value="GDHRDH"/>
</dbReference>
<evidence type="ECO:0000313" key="4">
    <source>
        <dbReference type="Proteomes" id="UP001367676"/>
    </source>
</evidence>
<dbReference type="Proteomes" id="UP001367676">
    <property type="component" value="Unassembled WGS sequence"/>
</dbReference>
<proteinExistence type="predicted"/>
<dbReference type="InterPro" id="IPR002347">
    <property type="entry name" value="SDR_fam"/>
</dbReference>
<keyword evidence="2" id="KW-1133">Transmembrane helix</keyword>
<gene>
    <name evidence="3" type="ORF">V9T40_005309</name>
</gene>
<protein>
    <recommendedName>
        <fullName evidence="5">Retinol dehydrogenase 14</fullName>
    </recommendedName>
</protein>
<accession>A0AAN9TUR5</accession>
<keyword evidence="2" id="KW-0812">Transmembrane</keyword>
<keyword evidence="4" id="KW-1185">Reference proteome</keyword>
<dbReference type="PANTHER" id="PTHR43157">
    <property type="entry name" value="PHOSPHATIDYLINOSITOL-GLYCAN BIOSYNTHESIS CLASS F PROTEIN-RELATED"/>
    <property type="match status" value="1"/>
</dbReference>
<evidence type="ECO:0000313" key="3">
    <source>
        <dbReference type="EMBL" id="KAK7584346.1"/>
    </source>
</evidence>
<keyword evidence="2" id="KW-0472">Membrane</keyword>
<dbReference type="EMBL" id="JBBCAQ010000032">
    <property type="protein sequence ID" value="KAK7584346.1"/>
    <property type="molecule type" value="Genomic_DNA"/>
</dbReference>
<dbReference type="PANTHER" id="PTHR43157:SF66">
    <property type="entry name" value="WW DOMAIN-CONTAINING OXIDOREDUCTASE-LIKE PROTEIN"/>
    <property type="match status" value="1"/>
</dbReference>
<evidence type="ECO:0000256" key="1">
    <source>
        <dbReference type="ARBA" id="ARBA00023002"/>
    </source>
</evidence>